<keyword evidence="9" id="KW-1185">Reference proteome</keyword>
<dbReference type="EMBL" id="JAZGLY010000002">
    <property type="protein sequence ID" value="MEE6186184.1"/>
    <property type="molecule type" value="Genomic_DNA"/>
</dbReference>
<comment type="similarity">
    <text evidence="2">Belongs to the DoxX family.</text>
</comment>
<dbReference type="Pfam" id="PF07681">
    <property type="entry name" value="DoxX"/>
    <property type="match status" value="1"/>
</dbReference>
<dbReference type="InterPro" id="IPR051907">
    <property type="entry name" value="DoxX-like_oxidoreductase"/>
</dbReference>
<dbReference type="InterPro" id="IPR032808">
    <property type="entry name" value="DoxX"/>
</dbReference>
<feature type="transmembrane region" description="Helical" evidence="7">
    <location>
        <begin position="58"/>
        <end position="78"/>
    </location>
</feature>
<dbReference type="RefSeq" id="WP_330973594.1">
    <property type="nucleotide sequence ID" value="NZ_JAZGLY010000002.1"/>
</dbReference>
<evidence type="ECO:0000256" key="1">
    <source>
        <dbReference type="ARBA" id="ARBA00004651"/>
    </source>
</evidence>
<organism evidence="8 9">
    <name type="scientific">Niabella digestorum</name>
    <dbReference type="NCBI Taxonomy" id="3117701"/>
    <lineage>
        <taxon>Bacteria</taxon>
        <taxon>Pseudomonadati</taxon>
        <taxon>Bacteroidota</taxon>
        <taxon>Chitinophagia</taxon>
        <taxon>Chitinophagales</taxon>
        <taxon>Chitinophagaceae</taxon>
        <taxon>Niabella</taxon>
    </lineage>
</organism>
<sequence>MKLMTSKYSEPSVSISLLLLRVVAGSTMLMNHGLRKLSNFNNIVAKGFADPFHIGAKASLGLTIFAEVFCAGLIIIGLLTRIASLPLIVAMTVALFFAHSGDLYGEGESAGIFLTIFVVLFLMGPGKFSLDKKIGK</sequence>
<evidence type="ECO:0000256" key="6">
    <source>
        <dbReference type="ARBA" id="ARBA00023136"/>
    </source>
</evidence>
<gene>
    <name evidence="8" type="ORF">V2H41_02775</name>
</gene>
<comment type="subcellular location">
    <subcellularLocation>
        <location evidence="1">Cell membrane</location>
        <topology evidence="1">Multi-pass membrane protein</topology>
    </subcellularLocation>
</comment>
<evidence type="ECO:0000313" key="8">
    <source>
        <dbReference type="EMBL" id="MEE6186184.1"/>
    </source>
</evidence>
<proteinExistence type="inferred from homology"/>
<feature type="transmembrane region" description="Helical" evidence="7">
    <location>
        <begin position="110"/>
        <end position="130"/>
    </location>
</feature>
<comment type="caution">
    <text evidence="8">The sequence shown here is derived from an EMBL/GenBank/DDBJ whole genome shotgun (WGS) entry which is preliminary data.</text>
</comment>
<evidence type="ECO:0000256" key="5">
    <source>
        <dbReference type="ARBA" id="ARBA00022989"/>
    </source>
</evidence>
<keyword evidence="5 7" id="KW-1133">Transmembrane helix</keyword>
<name>A0ABU7RDW4_9BACT</name>
<evidence type="ECO:0000256" key="2">
    <source>
        <dbReference type="ARBA" id="ARBA00006679"/>
    </source>
</evidence>
<accession>A0ABU7RDW4</accession>
<dbReference type="Proteomes" id="UP001357452">
    <property type="component" value="Unassembled WGS sequence"/>
</dbReference>
<keyword evidence="4 7" id="KW-0812">Transmembrane</keyword>
<evidence type="ECO:0000256" key="4">
    <source>
        <dbReference type="ARBA" id="ARBA00022692"/>
    </source>
</evidence>
<evidence type="ECO:0000256" key="7">
    <source>
        <dbReference type="SAM" id="Phobius"/>
    </source>
</evidence>
<keyword evidence="6 7" id="KW-0472">Membrane</keyword>
<dbReference type="PANTHER" id="PTHR33452">
    <property type="entry name" value="OXIDOREDUCTASE CATD-RELATED"/>
    <property type="match status" value="1"/>
</dbReference>
<protein>
    <submittedName>
        <fullName evidence="8">DoxX family protein</fullName>
    </submittedName>
</protein>
<evidence type="ECO:0000256" key="3">
    <source>
        <dbReference type="ARBA" id="ARBA00022475"/>
    </source>
</evidence>
<keyword evidence="3" id="KW-1003">Cell membrane</keyword>
<evidence type="ECO:0000313" key="9">
    <source>
        <dbReference type="Proteomes" id="UP001357452"/>
    </source>
</evidence>
<reference evidence="8 9" key="1">
    <citation type="submission" date="2024-01" db="EMBL/GenBank/DDBJ databases">
        <title>Niabella digestum sp. nov., isolated from waste digestion system.</title>
        <authorList>
            <person name="Zhang L."/>
        </authorList>
    </citation>
    <scope>NUCLEOTIDE SEQUENCE [LARGE SCALE GENOMIC DNA]</scope>
    <source>
        <strain evidence="8 9">A18</strain>
    </source>
</reference>
<feature type="transmembrane region" description="Helical" evidence="7">
    <location>
        <begin position="85"/>
        <end position="104"/>
    </location>
</feature>
<dbReference type="PANTHER" id="PTHR33452:SF1">
    <property type="entry name" value="INNER MEMBRANE PROTEIN YPHA-RELATED"/>
    <property type="match status" value="1"/>
</dbReference>